<evidence type="ECO:0000313" key="3">
    <source>
        <dbReference type="EMBL" id="CAK1602461.1"/>
    </source>
</evidence>
<protein>
    <recommendedName>
        <fullName evidence="1">RNA-directed DNA polymerase</fullName>
        <ecNumber evidence="1">2.7.7.49</ecNumber>
    </recommendedName>
</protein>
<dbReference type="Gene3D" id="3.30.420.10">
    <property type="entry name" value="Ribonuclease H-like superfamily/Ribonuclease H"/>
    <property type="match status" value="1"/>
</dbReference>
<dbReference type="Pfam" id="PF00665">
    <property type="entry name" value="rve"/>
    <property type="match status" value="1"/>
</dbReference>
<dbReference type="PANTHER" id="PTHR37984">
    <property type="entry name" value="PROTEIN CBG26694"/>
    <property type="match status" value="1"/>
</dbReference>
<dbReference type="SUPFAM" id="SSF53098">
    <property type="entry name" value="Ribonuclease H-like"/>
    <property type="match status" value="1"/>
</dbReference>
<gene>
    <name evidence="3" type="ORF">PARMNEM_LOCUS20964</name>
</gene>
<evidence type="ECO:0000256" key="1">
    <source>
        <dbReference type="ARBA" id="ARBA00012493"/>
    </source>
</evidence>
<dbReference type="InterPro" id="IPR050951">
    <property type="entry name" value="Retrovirus_Pol_polyprotein"/>
</dbReference>
<name>A0AAV1M967_9NEOP</name>
<evidence type="ECO:0000259" key="2">
    <source>
        <dbReference type="PROSITE" id="PS50994"/>
    </source>
</evidence>
<dbReference type="InterPro" id="IPR041588">
    <property type="entry name" value="Integrase_H2C2"/>
</dbReference>
<accession>A0AAV1M967</accession>
<dbReference type="Gene3D" id="1.10.340.70">
    <property type="match status" value="1"/>
</dbReference>
<dbReference type="PANTHER" id="PTHR37984:SF15">
    <property type="entry name" value="INTEGRASE CATALYTIC DOMAIN-CONTAINING PROTEIN"/>
    <property type="match status" value="1"/>
</dbReference>
<feature type="domain" description="Integrase catalytic" evidence="2">
    <location>
        <begin position="101"/>
        <end position="248"/>
    </location>
</feature>
<dbReference type="InterPro" id="IPR001584">
    <property type="entry name" value="Integrase_cat-core"/>
</dbReference>
<comment type="caution">
    <text evidence="3">The sequence shown here is derived from an EMBL/GenBank/DDBJ whole genome shotgun (WGS) entry which is preliminary data.</text>
</comment>
<dbReference type="AlphaFoldDB" id="A0AAV1M967"/>
<dbReference type="Pfam" id="PF17921">
    <property type="entry name" value="Integrase_H2C2"/>
    <property type="match status" value="1"/>
</dbReference>
<dbReference type="InterPro" id="IPR012337">
    <property type="entry name" value="RNaseH-like_sf"/>
</dbReference>
<sequence>MDYPELKENLQNTTSLRLRKVTIPGTQTQFYCDDNSDSLTPFVTKPFRRQVVENLHSLSHTGTNATVKLIAQLYVRPGMKKDCRQWTRTCHPCQQTEFTQHVSSPLGKFKLPRTRLACIHIFLVGPLPVSNEYKYCLVVIDCFNRCPEAIPIKNIIAKTVAKALISGWIARFGCPSEVVTDRGRQFEPELFKALLRMVGFQHKPTTAFHPACNVMIERFYRQLKAVITCHANTNWTGALPLVLALRLP</sequence>
<evidence type="ECO:0000313" key="4">
    <source>
        <dbReference type="Proteomes" id="UP001314205"/>
    </source>
</evidence>
<dbReference type="GO" id="GO:0015074">
    <property type="term" value="P:DNA integration"/>
    <property type="evidence" value="ECO:0007669"/>
    <property type="project" value="InterPro"/>
</dbReference>
<dbReference type="Proteomes" id="UP001314205">
    <property type="component" value="Unassembled WGS sequence"/>
</dbReference>
<dbReference type="EMBL" id="CAVLGL010000137">
    <property type="protein sequence ID" value="CAK1602461.1"/>
    <property type="molecule type" value="Genomic_DNA"/>
</dbReference>
<reference evidence="3 4" key="1">
    <citation type="submission" date="2023-11" db="EMBL/GenBank/DDBJ databases">
        <authorList>
            <person name="Hedman E."/>
            <person name="Englund M."/>
            <person name="Stromberg M."/>
            <person name="Nyberg Akerstrom W."/>
            <person name="Nylinder S."/>
            <person name="Jareborg N."/>
            <person name="Kallberg Y."/>
            <person name="Kronander E."/>
        </authorList>
    </citation>
    <scope>NUCLEOTIDE SEQUENCE [LARGE SCALE GENOMIC DNA]</scope>
</reference>
<dbReference type="GO" id="GO:0003964">
    <property type="term" value="F:RNA-directed DNA polymerase activity"/>
    <property type="evidence" value="ECO:0007669"/>
    <property type="project" value="UniProtKB-EC"/>
</dbReference>
<proteinExistence type="predicted"/>
<organism evidence="3 4">
    <name type="scientific">Parnassius mnemosyne</name>
    <name type="common">clouded apollo</name>
    <dbReference type="NCBI Taxonomy" id="213953"/>
    <lineage>
        <taxon>Eukaryota</taxon>
        <taxon>Metazoa</taxon>
        <taxon>Ecdysozoa</taxon>
        <taxon>Arthropoda</taxon>
        <taxon>Hexapoda</taxon>
        <taxon>Insecta</taxon>
        <taxon>Pterygota</taxon>
        <taxon>Neoptera</taxon>
        <taxon>Endopterygota</taxon>
        <taxon>Lepidoptera</taxon>
        <taxon>Glossata</taxon>
        <taxon>Ditrysia</taxon>
        <taxon>Papilionoidea</taxon>
        <taxon>Papilionidae</taxon>
        <taxon>Parnassiinae</taxon>
        <taxon>Parnassini</taxon>
        <taxon>Parnassius</taxon>
        <taxon>Driopa</taxon>
    </lineage>
</organism>
<dbReference type="EC" id="2.7.7.49" evidence="1"/>
<dbReference type="PROSITE" id="PS50994">
    <property type="entry name" value="INTEGRASE"/>
    <property type="match status" value="1"/>
</dbReference>
<dbReference type="InterPro" id="IPR036397">
    <property type="entry name" value="RNaseH_sf"/>
</dbReference>
<dbReference type="GO" id="GO:0003676">
    <property type="term" value="F:nucleic acid binding"/>
    <property type="evidence" value="ECO:0007669"/>
    <property type="project" value="InterPro"/>
</dbReference>
<keyword evidence="4" id="KW-1185">Reference proteome</keyword>